<evidence type="ECO:0000256" key="2">
    <source>
        <dbReference type="ARBA" id="ARBA00022598"/>
    </source>
</evidence>
<protein>
    <submittedName>
        <fullName evidence="5">Acyl-CoA synthetase (AMP-forming)/AMP-acid ligase II</fullName>
    </submittedName>
</protein>
<evidence type="ECO:0000259" key="3">
    <source>
        <dbReference type="Pfam" id="PF00501"/>
    </source>
</evidence>
<name>K9ULQ3_CHAP6</name>
<dbReference type="PATRIC" id="fig|1173020.3.peg.5521"/>
<dbReference type="SUPFAM" id="SSF56801">
    <property type="entry name" value="Acetyl-CoA synthetase-like"/>
    <property type="match status" value="1"/>
</dbReference>
<dbReference type="EMBL" id="CP003600">
    <property type="protein sequence ID" value="AFY95740.1"/>
    <property type="molecule type" value="Genomic_DNA"/>
</dbReference>
<gene>
    <name evidence="5" type="ORF">Cha6605_4827</name>
</gene>
<dbReference type="Pfam" id="PF13193">
    <property type="entry name" value="AMP-binding_C"/>
    <property type="match status" value="1"/>
</dbReference>
<evidence type="ECO:0000259" key="4">
    <source>
        <dbReference type="Pfam" id="PF13193"/>
    </source>
</evidence>
<dbReference type="InterPro" id="IPR045851">
    <property type="entry name" value="AMP-bd_C_sf"/>
</dbReference>
<dbReference type="InterPro" id="IPR000873">
    <property type="entry name" value="AMP-dep_synth/lig_dom"/>
</dbReference>
<dbReference type="Pfam" id="PF00501">
    <property type="entry name" value="AMP-binding"/>
    <property type="match status" value="1"/>
</dbReference>
<dbReference type="STRING" id="1173020.Cha6605_4827"/>
<evidence type="ECO:0000256" key="1">
    <source>
        <dbReference type="ARBA" id="ARBA00006432"/>
    </source>
</evidence>
<dbReference type="GO" id="GO:0031956">
    <property type="term" value="F:medium-chain fatty acid-CoA ligase activity"/>
    <property type="evidence" value="ECO:0007669"/>
    <property type="project" value="TreeGrafter"/>
</dbReference>
<organism evidence="5 6">
    <name type="scientific">Chamaesiphon minutus (strain ATCC 27169 / PCC 6605)</name>
    <dbReference type="NCBI Taxonomy" id="1173020"/>
    <lineage>
        <taxon>Bacteria</taxon>
        <taxon>Bacillati</taxon>
        <taxon>Cyanobacteriota</taxon>
        <taxon>Cyanophyceae</taxon>
        <taxon>Gomontiellales</taxon>
        <taxon>Chamaesiphonaceae</taxon>
        <taxon>Chamaesiphon</taxon>
    </lineage>
</organism>
<keyword evidence="2 5" id="KW-0436">Ligase</keyword>
<evidence type="ECO:0000313" key="5">
    <source>
        <dbReference type="EMBL" id="AFY95740.1"/>
    </source>
</evidence>
<dbReference type="PANTHER" id="PTHR43201">
    <property type="entry name" value="ACYL-COA SYNTHETASE"/>
    <property type="match status" value="1"/>
</dbReference>
<dbReference type="HOGENOM" id="CLU_000022_59_3_3"/>
<feature type="domain" description="AMP-dependent synthetase/ligase" evidence="3">
    <location>
        <begin position="110"/>
        <end position="309"/>
    </location>
</feature>
<dbReference type="Gene3D" id="3.40.50.12780">
    <property type="entry name" value="N-terminal domain of ligase-like"/>
    <property type="match status" value="1"/>
</dbReference>
<sequence>MNDLEASNGEWIYSLCYQRLADGWLVDRDNHAVIDLAERKLAEFSKFQPNFLAIETLDPIEFIASLMAGARLGVPIFLINPNWGMLEREQFARLTDLVDSMQHRETISIPTGGSSGEIKFALHTWITLSASVAGFREFYEVDEINSVCTLPLYHVSGLMQLWRSLLTNGKLFITNFQQLCRDGVNAIAGNEDRYFLSLVPTQLARLLDLEVRWLTGFRTILIGGAPPEIDLLNRARAAKLPLALTYGMTETASQIVSLKPIEFLAGNNSCGQVLPHAEVQLSSTPKRNIEADLVDVIRIKAKSLMLGYFPNLQPIAYFEPDDIGTFDRDGNLTILGRNSAKIITGGENVFPIEVTNAIMATGLVSDAWVIGTPDRYWGQIVTALYVANARSVSADILATAIVGKISKYKIPKRWICVDRIPRNALGKILTQELAQLLGDK</sequence>
<dbReference type="RefSeq" id="WP_015161830.1">
    <property type="nucleotide sequence ID" value="NC_019697.1"/>
</dbReference>
<keyword evidence="6" id="KW-1185">Reference proteome</keyword>
<evidence type="ECO:0000313" key="6">
    <source>
        <dbReference type="Proteomes" id="UP000010366"/>
    </source>
</evidence>
<dbReference type="Gene3D" id="3.30.300.30">
    <property type="match status" value="1"/>
</dbReference>
<dbReference type="InterPro" id="IPR025110">
    <property type="entry name" value="AMP-bd_C"/>
</dbReference>
<dbReference type="InterPro" id="IPR042099">
    <property type="entry name" value="ANL_N_sf"/>
</dbReference>
<reference evidence="5 6" key="1">
    <citation type="submission" date="2012-05" db="EMBL/GenBank/DDBJ databases">
        <title>Finished chromosome of genome of Chamaesiphon sp. PCC 6605.</title>
        <authorList>
            <consortium name="US DOE Joint Genome Institute"/>
            <person name="Gugger M."/>
            <person name="Coursin T."/>
            <person name="Rippka R."/>
            <person name="Tandeau De Marsac N."/>
            <person name="Huntemann M."/>
            <person name="Wei C.-L."/>
            <person name="Han J."/>
            <person name="Detter J.C."/>
            <person name="Han C."/>
            <person name="Tapia R."/>
            <person name="Chen A."/>
            <person name="Kyrpides N."/>
            <person name="Mavromatis K."/>
            <person name="Markowitz V."/>
            <person name="Szeto E."/>
            <person name="Ivanova N."/>
            <person name="Pagani I."/>
            <person name="Pati A."/>
            <person name="Goodwin L."/>
            <person name="Nordberg H.P."/>
            <person name="Cantor M.N."/>
            <person name="Hua S.X."/>
            <person name="Woyke T."/>
            <person name="Kerfeld C.A."/>
        </authorList>
    </citation>
    <scope>NUCLEOTIDE SEQUENCE [LARGE SCALE GENOMIC DNA]</scope>
    <source>
        <strain evidence="6">ATCC 27169 / PCC 6605</strain>
    </source>
</reference>
<dbReference type="KEGG" id="cmp:Cha6605_4827"/>
<dbReference type="eggNOG" id="COG0318">
    <property type="taxonomic scope" value="Bacteria"/>
</dbReference>
<dbReference type="AlphaFoldDB" id="K9ULQ3"/>
<feature type="domain" description="AMP-binding enzyme C-terminal" evidence="4">
    <location>
        <begin position="353"/>
        <end position="427"/>
    </location>
</feature>
<accession>K9ULQ3</accession>
<dbReference type="OrthoDB" id="9765680at2"/>
<dbReference type="GO" id="GO:0006631">
    <property type="term" value="P:fatty acid metabolic process"/>
    <property type="evidence" value="ECO:0007669"/>
    <property type="project" value="TreeGrafter"/>
</dbReference>
<proteinExistence type="inferred from homology"/>
<dbReference type="PANTHER" id="PTHR43201:SF5">
    <property type="entry name" value="MEDIUM-CHAIN ACYL-COA LIGASE ACSF2, MITOCHONDRIAL"/>
    <property type="match status" value="1"/>
</dbReference>
<comment type="similarity">
    <text evidence="1">Belongs to the ATP-dependent AMP-binding enzyme family.</text>
</comment>
<dbReference type="Proteomes" id="UP000010366">
    <property type="component" value="Chromosome"/>
</dbReference>